<sequence length="73" mass="8610">MKWWKSTQSTSCKLKSDMFGQKFTNTQAPFHVRRKYPKAIHKLSFLRGILLRAKIEVQCWCIEIAGIYDETSE</sequence>
<reference evidence="2" key="1">
    <citation type="submission" date="2014-09" db="EMBL/GenBank/DDBJ databases">
        <authorList>
            <person name="Sharma Rahul"/>
            <person name="Thines Marco"/>
        </authorList>
    </citation>
    <scope>NUCLEOTIDE SEQUENCE [LARGE SCALE GENOMIC DNA]</scope>
</reference>
<accession>A0A0P1ARX2</accession>
<organism evidence="1 2">
    <name type="scientific">Plasmopara halstedii</name>
    <name type="common">Downy mildew of sunflower</name>
    <dbReference type="NCBI Taxonomy" id="4781"/>
    <lineage>
        <taxon>Eukaryota</taxon>
        <taxon>Sar</taxon>
        <taxon>Stramenopiles</taxon>
        <taxon>Oomycota</taxon>
        <taxon>Peronosporomycetes</taxon>
        <taxon>Peronosporales</taxon>
        <taxon>Peronosporaceae</taxon>
        <taxon>Plasmopara</taxon>
    </lineage>
</organism>
<keyword evidence="2" id="KW-1185">Reference proteome</keyword>
<dbReference type="RefSeq" id="XP_036263292.1">
    <property type="nucleotide sequence ID" value="XM_036407604.1"/>
</dbReference>
<evidence type="ECO:0000313" key="2">
    <source>
        <dbReference type="Proteomes" id="UP000054928"/>
    </source>
</evidence>
<name>A0A0P1ARX2_PLAHL</name>
<protein>
    <submittedName>
        <fullName evidence="1">Uncharacterized protein</fullName>
    </submittedName>
</protein>
<dbReference type="EMBL" id="CCYD01001204">
    <property type="protein sequence ID" value="CEG44446.1"/>
    <property type="molecule type" value="Genomic_DNA"/>
</dbReference>
<dbReference type="Proteomes" id="UP000054928">
    <property type="component" value="Unassembled WGS sequence"/>
</dbReference>
<dbReference type="AlphaFoldDB" id="A0A0P1ARX2"/>
<evidence type="ECO:0000313" key="1">
    <source>
        <dbReference type="EMBL" id="CEG44446.1"/>
    </source>
</evidence>
<proteinExistence type="predicted"/>
<dbReference type="GeneID" id="59052993"/>